<evidence type="ECO:0000313" key="3">
    <source>
        <dbReference type="Proteomes" id="UP000198372"/>
    </source>
</evidence>
<sequence>MFHMYVLAGCVTVGVICLVAYELDQHMQANQRRREEEARQNRMRHSYTRAPRFHQVDDGDDDDEVKGESSAIEAYDKEHVGDDKSATIGTGTTMGSTGLHKRRRSANRSDAEQRHGHALATHPSLFSHRLDDSTAANAFLSDSCISSSASNSAYLTSHSPPSHFLTPTHHLTDCNSIESDRQIFTRHARHNSMNNDDDASDSASDSATEPLFERASSRGGAKSPDEDWVRL</sequence>
<reference evidence="3" key="1">
    <citation type="submission" date="2016-09" db="EMBL/GenBank/DDBJ databases">
        <authorList>
            <person name="Jeantristanb JTB J.-T."/>
            <person name="Ricardo R."/>
        </authorList>
    </citation>
    <scope>NUCLEOTIDE SEQUENCE [LARGE SCALE GENOMIC DNA]</scope>
</reference>
<gene>
    <name evidence="2" type="ORF">BQ2448_3842</name>
</gene>
<feature type="compositionally biased region" description="Low complexity" evidence="1">
    <location>
        <begin position="87"/>
        <end position="98"/>
    </location>
</feature>
<accession>A0A238FGI9</accession>
<feature type="compositionally biased region" description="Basic and acidic residues" evidence="1">
    <location>
        <begin position="74"/>
        <end position="85"/>
    </location>
</feature>
<proteinExistence type="predicted"/>
<keyword evidence="3" id="KW-1185">Reference proteome</keyword>
<feature type="region of interest" description="Disordered" evidence="1">
    <location>
        <begin position="189"/>
        <end position="231"/>
    </location>
</feature>
<evidence type="ECO:0000256" key="1">
    <source>
        <dbReference type="SAM" id="MobiDB-lite"/>
    </source>
</evidence>
<evidence type="ECO:0000313" key="2">
    <source>
        <dbReference type="EMBL" id="SCV72305.1"/>
    </source>
</evidence>
<name>A0A238FGI9_9BASI</name>
<organism evidence="2 3">
    <name type="scientific">Microbotryum intermedium</name>
    <dbReference type="NCBI Taxonomy" id="269621"/>
    <lineage>
        <taxon>Eukaryota</taxon>
        <taxon>Fungi</taxon>
        <taxon>Dikarya</taxon>
        <taxon>Basidiomycota</taxon>
        <taxon>Pucciniomycotina</taxon>
        <taxon>Microbotryomycetes</taxon>
        <taxon>Microbotryales</taxon>
        <taxon>Microbotryaceae</taxon>
        <taxon>Microbotryum</taxon>
    </lineage>
</organism>
<dbReference type="AlphaFoldDB" id="A0A238FGI9"/>
<feature type="region of interest" description="Disordered" evidence="1">
    <location>
        <begin position="32"/>
        <end position="124"/>
    </location>
</feature>
<protein>
    <submittedName>
        <fullName evidence="2">BQ2448_3842 protein</fullName>
    </submittedName>
</protein>
<dbReference type="OrthoDB" id="2537398at2759"/>
<dbReference type="EMBL" id="FMSP01000009">
    <property type="protein sequence ID" value="SCV72305.1"/>
    <property type="molecule type" value="Genomic_DNA"/>
</dbReference>
<dbReference type="Proteomes" id="UP000198372">
    <property type="component" value="Unassembled WGS sequence"/>
</dbReference>